<keyword evidence="3" id="KW-1185">Reference proteome</keyword>
<evidence type="ECO:0000313" key="2">
    <source>
        <dbReference type="EMBL" id="SHJ45884.1"/>
    </source>
</evidence>
<accession>A0A1M6JGT5</accession>
<dbReference type="EMBL" id="FQZK01000006">
    <property type="protein sequence ID" value="SHJ45884.1"/>
    <property type="molecule type" value="Genomic_DNA"/>
</dbReference>
<gene>
    <name evidence="2" type="ORF">SAMN05421803_106130</name>
</gene>
<dbReference type="Pfam" id="PF19054">
    <property type="entry name" value="DUF5753"/>
    <property type="match status" value="1"/>
</dbReference>
<evidence type="ECO:0000259" key="1">
    <source>
        <dbReference type="Pfam" id="PF19054"/>
    </source>
</evidence>
<feature type="domain" description="DUF5753" evidence="1">
    <location>
        <begin position="2"/>
        <end position="73"/>
    </location>
</feature>
<dbReference type="InterPro" id="IPR043917">
    <property type="entry name" value="DUF5753"/>
</dbReference>
<dbReference type="AlphaFoldDB" id="A0A1M6JGT5"/>
<dbReference type="STRING" id="758803.SAMN05421803_106130"/>
<reference evidence="2 3" key="1">
    <citation type="submission" date="2016-11" db="EMBL/GenBank/DDBJ databases">
        <authorList>
            <person name="Jaros S."/>
            <person name="Januszkiewicz K."/>
            <person name="Wedrychowicz H."/>
        </authorList>
    </citation>
    <scope>NUCLEOTIDE SEQUENCE [LARGE SCALE GENOMIC DNA]</scope>
    <source>
        <strain evidence="2 3">CGMCC 4.5723</strain>
    </source>
</reference>
<sequence length="80" mass="8776">MPNISLGIIPFASARTIWPLEGYLIFDDLFVQVELMTAELTIEAPTEVETYARAFGRLQKQAVYGSGARALITSAIEALD</sequence>
<protein>
    <recommendedName>
        <fullName evidence="1">DUF5753 domain-containing protein</fullName>
    </recommendedName>
</protein>
<evidence type="ECO:0000313" key="3">
    <source>
        <dbReference type="Proteomes" id="UP000184452"/>
    </source>
</evidence>
<name>A0A1M6JGT5_9ACTN</name>
<proteinExistence type="predicted"/>
<organism evidence="2 3">
    <name type="scientific">Nocardiopsis flavescens</name>
    <dbReference type="NCBI Taxonomy" id="758803"/>
    <lineage>
        <taxon>Bacteria</taxon>
        <taxon>Bacillati</taxon>
        <taxon>Actinomycetota</taxon>
        <taxon>Actinomycetes</taxon>
        <taxon>Streptosporangiales</taxon>
        <taxon>Nocardiopsidaceae</taxon>
        <taxon>Nocardiopsis</taxon>
    </lineage>
</organism>
<dbReference type="Proteomes" id="UP000184452">
    <property type="component" value="Unassembled WGS sequence"/>
</dbReference>